<feature type="compositionally biased region" description="Basic residues" evidence="2">
    <location>
        <begin position="243"/>
        <end position="266"/>
    </location>
</feature>
<dbReference type="Proteomes" id="UP000712281">
    <property type="component" value="Unassembled WGS sequence"/>
</dbReference>
<feature type="domain" description="CCHC-type" evidence="3">
    <location>
        <begin position="21"/>
        <end position="34"/>
    </location>
</feature>
<dbReference type="PROSITE" id="PS50158">
    <property type="entry name" value="ZF_CCHC"/>
    <property type="match status" value="1"/>
</dbReference>
<proteinExistence type="predicted"/>
<accession>A0A8S9JCZ1</accession>
<comment type="caution">
    <text evidence="4">The sequence shown here is derived from an EMBL/GenBank/DDBJ whole genome shotgun (WGS) entry which is preliminary data.</text>
</comment>
<evidence type="ECO:0000313" key="6">
    <source>
        <dbReference type="Proteomes" id="UP000712281"/>
    </source>
</evidence>
<evidence type="ECO:0000256" key="1">
    <source>
        <dbReference type="PROSITE-ProRule" id="PRU00047"/>
    </source>
</evidence>
<reference evidence="4" key="1">
    <citation type="submission" date="2019-12" db="EMBL/GenBank/DDBJ databases">
        <title>Genome sequencing and annotation of Brassica cretica.</title>
        <authorList>
            <person name="Studholme D.J."/>
            <person name="Sarris P.F."/>
        </authorList>
    </citation>
    <scope>NUCLEOTIDE SEQUENCE</scope>
    <source>
        <strain evidence="4">PFS-001/15</strain>
        <strain evidence="5">PFS-102/07</strain>
        <tissue evidence="4">Leaf</tissue>
    </source>
</reference>
<dbReference type="EMBL" id="QGKY02000089">
    <property type="protein sequence ID" value="KAF2613944.1"/>
    <property type="molecule type" value="Genomic_DNA"/>
</dbReference>
<keyword evidence="1" id="KW-0862">Zinc</keyword>
<organism evidence="4 6">
    <name type="scientific">Brassica cretica</name>
    <name type="common">Mustard</name>
    <dbReference type="NCBI Taxonomy" id="69181"/>
    <lineage>
        <taxon>Eukaryota</taxon>
        <taxon>Viridiplantae</taxon>
        <taxon>Streptophyta</taxon>
        <taxon>Embryophyta</taxon>
        <taxon>Tracheophyta</taxon>
        <taxon>Spermatophyta</taxon>
        <taxon>Magnoliopsida</taxon>
        <taxon>eudicotyledons</taxon>
        <taxon>Gunneridae</taxon>
        <taxon>Pentapetalae</taxon>
        <taxon>rosids</taxon>
        <taxon>malvids</taxon>
        <taxon>Brassicales</taxon>
        <taxon>Brassicaceae</taxon>
        <taxon>Brassiceae</taxon>
        <taxon>Brassica</taxon>
    </lineage>
</organism>
<feature type="compositionally biased region" description="Polar residues" evidence="2">
    <location>
        <begin position="216"/>
        <end position="230"/>
    </location>
</feature>
<dbReference type="EMBL" id="QGKW02001660">
    <property type="protein sequence ID" value="KAF2580071.1"/>
    <property type="molecule type" value="Genomic_DNA"/>
</dbReference>
<gene>
    <name evidence="4" type="ORF">F2Q68_00000589</name>
    <name evidence="5" type="ORF">F2Q70_00007536</name>
</gene>
<dbReference type="GO" id="GO:0008270">
    <property type="term" value="F:zinc ion binding"/>
    <property type="evidence" value="ECO:0007669"/>
    <property type="project" value="UniProtKB-KW"/>
</dbReference>
<name>A0A8S9JCZ1_BRACR</name>
<feature type="region of interest" description="Disordered" evidence="2">
    <location>
        <begin position="143"/>
        <end position="162"/>
    </location>
</feature>
<protein>
    <recommendedName>
        <fullName evidence="3">CCHC-type domain-containing protein</fullName>
    </recommendedName>
</protein>
<dbReference type="InterPro" id="IPR001878">
    <property type="entry name" value="Znf_CCHC"/>
</dbReference>
<dbReference type="AlphaFoldDB" id="A0A8S9JCZ1"/>
<keyword evidence="1" id="KW-0479">Metal-binding</keyword>
<feature type="region of interest" description="Disordered" evidence="2">
    <location>
        <begin position="216"/>
        <end position="266"/>
    </location>
</feature>
<feature type="compositionally biased region" description="Polar residues" evidence="2">
    <location>
        <begin position="150"/>
        <end position="162"/>
    </location>
</feature>
<sequence length="266" mass="28429">MSCHTSLATEPWNITCLPSVCPKCGQLGHKATRCLGLPPIPISKVSQFSAAKVISGTQDQLMESTISTDTVPEKIDAAFQSLKAIESALGSKDVQILLTLILRPKETALVSALDTDVFVEKEIPTSTVMGLMATSSSEEIFEQVDVSKPVDSSTHSLPQTSDATLGEVDNVVDNTFTSPTSVPFFHNNLFAVLDYAEASEPPAVSQAKELVFINSPLPSSASAPHNTAPGQSRDLEESTQRSRGGRPLKPSQRHGMVHSSSQRKKG</sequence>
<evidence type="ECO:0000313" key="4">
    <source>
        <dbReference type="EMBL" id="KAF2580071.1"/>
    </source>
</evidence>
<evidence type="ECO:0000256" key="2">
    <source>
        <dbReference type="SAM" id="MobiDB-lite"/>
    </source>
</evidence>
<dbReference type="GO" id="GO:0003676">
    <property type="term" value="F:nucleic acid binding"/>
    <property type="evidence" value="ECO:0007669"/>
    <property type="project" value="InterPro"/>
</dbReference>
<evidence type="ECO:0000259" key="3">
    <source>
        <dbReference type="PROSITE" id="PS50158"/>
    </source>
</evidence>
<keyword evidence="1" id="KW-0863">Zinc-finger</keyword>
<evidence type="ECO:0000313" key="5">
    <source>
        <dbReference type="EMBL" id="KAF2613944.1"/>
    </source>
</evidence>